<evidence type="ECO:0000313" key="1">
    <source>
        <dbReference type="EMBL" id="CUO62641.1"/>
    </source>
</evidence>
<proteinExistence type="predicted"/>
<dbReference type="RefSeq" id="WP_055195593.1">
    <property type="nucleotide sequence ID" value="NZ_CYYM01000022.1"/>
</dbReference>
<dbReference type="AlphaFoldDB" id="A0A174GKW6"/>
<accession>A0A174GKW6</accession>
<dbReference type="Proteomes" id="UP000095380">
    <property type="component" value="Unassembled WGS sequence"/>
</dbReference>
<dbReference type="EMBL" id="CYYM01000022">
    <property type="protein sequence ID" value="CUO62641.1"/>
    <property type="molecule type" value="Genomic_DNA"/>
</dbReference>
<protein>
    <submittedName>
        <fullName evidence="1">Uncharacterized protein</fullName>
    </submittedName>
</protein>
<gene>
    <name evidence="1" type="ORF">ERS852408_02584</name>
</gene>
<sequence length="105" mass="12160">MIINFACTSAYDENEVYLEIVAEKGEIIKVGDIITIPMIDHTFEQREITAMYRDFKNWKKGKESFSKITEDEWANCIIHNIHSGHIHTVNTPYIEEILDNDLISG</sequence>
<name>A0A174GKW6_9FIRM</name>
<organism evidence="1 2">
    <name type="scientific">Dorea longicatena</name>
    <dbReference type="NCBI Taxonomy" id="88431"/>
    <lineage>
        <taxon>Bacteria</taxon>
        <taxon>Bacillati</taxon>
        <taxon>Bacillota</taxon>
        <taxon>Clostridia</taxon>
        <taxon>Lachnospirales</taxon>
        <taxon>Lachnospiraceae</taxon>
        <taxon>Dorea</taxon>
    </lineage>
</organism>
<reference evidence="1 2" key="1">
    <citation type="submission" date="2015-09" db="EMBL/GenBank/DDBJ databases">
        <authorList>
            <consortium name="Pathogen Informatics"/>
        </authorList>
    </citation>
    <scope>NUCLEOTIDE SEQUENCE [LARGE SCALE GENOMIC DNA]</scope>
    <source>
        <strain evidence="1 2">2789STDY5608851</strain>
    </source>
</reference>
<evidence type="ECO:0000313" key="2">
    <source>
        <dbReference type="Proteomes" id="UP000095380"/>
    </source>
</evidence>